<dbReference type="EMBL" id="PXYV01000013">
    <property type="protein sequence ID" value="PSR22694.1"/>
    <property type="molecule type" value="Genomic_DNA"/>
</dbReference>
<dbReference type="InterPro" id="IPR043128">
    <property type="entry name" value="Rev_trsase/Diguanyl_cyclase"/>
</dbReference>
<dbReference type="SUPFAM" id="SSF141868">
    <property type="entry name" value="EAL domain-like"/>
    <property type="match status" value="1"/>
</dbReference>
<evidence type="ECO:0000313" key="4">
    <source>
        <dbReference type="Proteomes" id="UP000241848"/>
    </source>
</evidence>
<dbReference type="PROSITE" id="PS50883">
    <property type="entry name" value="EAL"/>
    <property type="match status" value="1"/>
</dbReference>
<dbReference type="SMART" id="SM00052">
    <property type="entry name" value="EAL"/>
    <property type="match status" value="1"/>
</dbReference>
<dbReference type="SMART" id="SM00267">
    <property type="entry name" value="GGDEF"/>
    <property type="match status" value="1"/>
</dbReference>
<dbReference type="Gene3D" id="3.30.70.270">
    <property type="match status" value="1"/>
</dbReference>
<accession>A0A2T2WKB6</accession>
<name>A0A2T2WKB6_9FIRM</name>
<dbReference type="Proteomes" id="UP000241848">
    <property type="component" value="Unassembled WGS sequence"/>
</dbReference>
<dbReference type="PANTHER" id="PTHR33121:SF79">
    <property type="entry name" value="CYCLIC DI-GMP PHOSPHODIESTERASE PDED-RELATED"/>
    <property type="match status" value="1"/>
</dbReference>
<gene>
    <name evidence="3" type="ORF">C7B45_05725</name>
</gene>
<dbReference type="PANTHER" id="PTHR33121">
    <property type="entry name" value="CYCLIC DI-GMP PHOSPHODIESTERASE PDEF"/>
    <property type="match status" value="1"/>
</dbReference>
<dbReference type="GO" id="GO:0071111">
    <property type="term" value="F:cyclic-guanylate-specific phosphodiesterase activity"/>
    <property type="evidence" value="ECO:0007669"/>
    <property type="project" value="InterPro"/>
</dbReference>
<dbReference type="InterPro" id="IPR001633">
    <property type="entry name" value="EAL_dom"/>
</dbReference>
<dbReference type="CDD" id="cd01949">
    <property type="entry name" value="GGDEF"/>
    <property type="match status" value="1"/>
</dbReference>
<dbReference type="InterPro" id="IPR000160">
    <property type="entry name" value="GGDEF_dom"/>
</dbReference>
<comment type="caution">
    <text evidence="3">The sequence shown here is derived from an EMBL/GenBank/DDBJ whole genome shotgun (WGS) entry which is preliminary data.</text>
</comment>
<dbReference type="SUPFAM" id="SSF55073">
    <property type="entry name" value="Nucleotide cyclase"/>
    <property type="match status" value="1"/>
</dbReference>
<proteinExistence type="predicted"/>
<protein>
    <recommendedName>
        <fullName evidence="5">Diguanylate cyclase</fullName>
    </recommendedName>
</protein>
<dbReference type="InterPro" id="IPR035919">
    <property type="entry name" value="EAL_sf"/>
</dbReference>
<dbReference type="CDD" id="cd01948">
    <property type="entry name" value="EAL"/>
    <property type="match status" value="1"/>
</dbReference>
<organism evidence="3 4">
    <name type="scientific">Sulfobacillus acidophilus</name>
    <dbReference type="NCBI Taxonomy" id="53633"/>
    <lineage>
        <taxon>Bacteria</taxon>
        <taxon>Bacillati</taxon>
        <taxon>Bacillota</taxon>
        <taxon>Clostridia</taxon>
        <taxon>Eubacteriales</taxon>
        <taxon>Clostridiales Family XVII. Incertae Sedis</taxon>
        <taxon>Sulfobacillus</taxon>
    </lineage>
</organism>
<dbReference type="Pfam" id="PF00563">
    <property type="entry name" value="EAL"/>
    <property type="match status" value="1"/>
</dbReference>
<evidence type="ECO:0000313" key="3">
    <source>
        <dbReference type="EMBL" id="PSR22694.1"/>
    </source>
</evidence>
<reference evidence="3 4" key="1">
    <citation type="journal article" date="2014" name="BMC Genomics">
        <title>Comparison of environmental and isolate Sulfobacillus genomes reveals diverse carbon, sulfur, nitrogen, and hydrogen metabolisms.</title>
        <authorList>
            <person name="Justice N.B."/>
            <person name="Norman A."/>
            <person name="Brown C.T."/>
            <person name="Singh A."/>
            <person name="Thomas B.C."/>
            <person name="Banfield J.F."/>
        </authorList>
    </citation>
    <scope>NUCLEOTIDE SEQUENCE [LARGE SCALE GENOMIC DNA]</scope>
    <source>
        <strain evidence="3">AMDSBA3</strain>
    </source>
</reference>
<feature type="domain" description="EAL" evidence="1">
    <location>
        <begin position="312"/>
        <end position="564"/>
    </location>
</feature>
<evidence type="ECO:0000259" key="2">
    <source>
        <dbReference type="PROSITE" id="PS50887"/>
    </source>
</evidence>
<dbReference type="NCBIfam" id="TIGR00254">
    <property type="entry name" value="GGDEF"/>
    <property type="match status" value="1"/>
</dbReference>
<evidence type="ECO:0000259" key="1">
    <source>
        <dbReference type="PROSITE" id="PS50883"/>
    </source>
</evidence>
<sequence>MMAHPHAQARRTVNLKTLSTPLAVWTDADRTQWDTLPWTSVVSRLIALIRQTQPSPAATLAERQLRQLIQSAPGCTGELLVEISEYGADPKDLVRTQQQWNLVQPWYVLQAVLDTLHEKDDVPYSIYQKLSVLVKRMVWHTLSQNWDELERDPVTGVSNRRATQVELDRLHRLGQPFTVYYVDLNDFKLINDSYGHAVGDRVLRTVAERWQGLMRESDWCGRWGGDEFLIIVSGSLSEEAAMRLGVRLRQACAEPICLPPLDPIVVSTAYGYAHYPTDADTVEDLVDVADRRLYAAKGRKLHQQWGREVSSVEGPTLRVEGELDEARIDVHYQPIVEVSSGRVIHWEALVRYRGENDSLHYPTEFLKTLSPATLQQLNRWVLRRVFGDLNHWSNAGYHPTVAVNVDIALLATSPGLRYVTDLHRRYPGISPAQLAFDIRENWGLWGASSLVERLQAWREQGYGINLDNFGQARTALAELVQLPLTGVKIDRSVTGQWQSPAERRLLQSLLAMGLPLGLTMVAQGVESPDQYEALQAWGCQTVQGWLVGKAVPAQEVLMVGPRRQ</sequence>
<dbReference type="Gene3D" id="3.20.20.450">
    <property type="entry name" value="EAL domain"/>
    <property type="match status" value="1"/>
</dbReference>
<dbReference type="Pfam" id="PF00990">
    <property type="entry name" value="GGDEF"/>
    <property type="match status" value="1"/>
</dbReference>
<dbReference type="InterPro" id="IPR029787">
    <property type="entry name" value="Nucleotide_cyclase"/>
</dbReference>
<dbReference type="InterPro" id="IPR050706">
    <property type="entry name" value="Cyclic-di-GMP_PDE-like"/>
</dbReference>
<evidence type="ECO:0008006" key="5">
    <source>
        <dbReference type="Google" id="ProtNLM"/>
    </source>
</evidence>
<dbReference type="AlphaFoldDB" id="A0A2T2WKB6"/>
<feature type="domain" description="GGDEF" evidence="2">
    <location>
        <begin position="175"/>
        <end position="315"/>
    </location>
</feature>
<dbReference type="PROSITE" id="PS50887">
    <property type="entry name" value="GGDEF"/>
    <property type="match status" value="1"/>
</dbReference>